<dbReference type="AlphaFoldDB" id="A0A8T3A592"/>
<feature type="compositionally biased region" description="Basic residues" evidence="3">
    <location>
        <begin position="452"/>
        <end position="462"/>
    </location>
</feature>
<feature type="region of interest" description="Disordered" evidence="3">
    <location>
        <begin position="179"/>
        <end position="223"/>
    </location>
</feature>
<evidence type="ECO:0000313" key="4">
    <source>
        <dbReference type="EMBL" id="KAI0491686.1"/>
    </source>
</evidence>
<name>A0A8T3A592_DENNO</name>
<dbReference type="InterPro" id="IPR013256">
    <property type="entry name" value="Chromatin_SPT2"/>
</dbReference>
<dbReference type="GO" id="GO:0042393">
    <property type="term" value="F:histone binding"/>
    <property type="evidence" value="ECO:0007669"/>
    <property type="project" value="TreeGrafter"/>
</dbReference>
<dbReference type="GO" id="GO:0003677">
    <property type="term" value="F:DNA binding"/>
    <property type="evidence" value="ECO:0007669"/>
    <property type="project" value="TreeGrafter"/>
</dbReference>
<dbReference type="SMART" id="SM00784">
    <property type="entry name" value="SPT2"/>
    <property type="match status" value="1"/>
</dbReference>
<feature type="compositionally biased region" description="Acidic residues" evidence="3">
    <location>
        <begin position="18"/>
        <end position="43"/>
    </location>
</feature>
<dbReference type="GO" id="GO:0006360">
    <property type="term" value="P:transcription by RNA polymerase I"/>
    <property type="evidence" value="ECO:0007669"/>
    <property type="project" value="TreeGrafter"/>
</dbReference>
<evidence type="ECO:0000256" key="1">
    <source>
        <dbReference type="ARBA" id="ARBA00006461"/>
    </source>
</evidence>
<feature type="region of interest" description="Disordered" evidence="3">
    <location>
        <begin position="1"/>
        <end position="53"/>
    </location>
</feature>
<comment type="caution">
    <text evidence="4">The sequence shown here is derived from an EMBL/GenBank/DDBJ whole genome shotgun (WGS) entry which is preliminary data.</text>
</comment>
<keyword evidence="5" id="KW-1185">Reference proteome</keyword>
<evidence type="ECO:0000313" key="5">
    <source>
        <dbReference type="Proteomes" id="UP000829196"/>
    </source>
</evidence>
<feature type="region of interest" description="Disordered" evidence="3">
    <location>
        <begin position="325"/>
        <end position="389"/>
    </location>
</feature>
<dbReference type="Proteomes" id="UP000829196">
    <property type="component" value="Unassembled WGS sequence"/>
</dbReference>
<sequence>MPQMLGHYRNEFHQRIEDEYEEDEYDDYEDEGLEGEKEDEQKQEEERKPSKEELEFLKLREKRKEIYRQKLKKQSAKDFGHSIQTQDGQRTSTNTKFGSFFGPSQPVIASRVLDESRSIRETQHIISKPSSSSGNQRVSAFASSERKLYEHHQPLKINEVKRKAQTLKDMRDYSFLLSDDADLPDNKELQPASRHVSAPKPDARSAQAALKSKIPISGSLKSTSNGHVIKNALQTARPMQTKLPMKGTHLSRPLPSSSEPKKIPGGKVSGIGQSRFVVPKPLAVTSKVSVQSKVPVEVMCANKPSSKSMNGLTLKNNISTTKLHSSTQNYYTEQKRASQAADRVRAAPKPAPPSSTSQPPKPISSRNIRDESLKKKPVRRRSDEDDDADAIQMIRNMFRYNPSKYADADDDDSDMEADFSQIEREERRSSQIARKEDEEQLRLIEEDERRERMRKKHKSNMR</sequence>
<feature type="region of interest" description="Disordered" evidence="3">
    <location>
        <begin position="401"/>
        <end position="462"/>
    </location>
</feature>
<feature type="compositionally biased region" description="Polar residues" evidence="3">
    <location>
        <begin position="124"/>
        <end position="142"/>
    </location>
</feature>
<reference evidence="4" key="1">
    <citation type="journal article" date="2022" name="Front. Genet.">
        <title>Chromosome-Scale Assembly of the Dendrobium nobile Genome Provides Insights Into the Molecular Mechanism of the Biosynthesis of the Medicinal Active Ingredient of Dendrobium.</title>
        <authorList>
            <person name="Xu Q."/>
            <person name="Niu S.-C."/>
            <person name="Li K.-L."/>
            <person name="Zheng P.-J."/>
            <person name="Zhang X.-J."/>
            <person name="Jia Y."/>
            <person name="Liu Y."/>
            <person name="Niu Y.-X."/>
            <person name="Yu L.-H."/>
            <person name="Chen D.-F."/>
            <person name="Zhang G.-Q."/>
        </authorList>
    </citation>
    <scope>NUCLEOTIDE SEQUENCE</scope>
    <source>
        <tissue evidence="4">Leaf</tissue>
    </source>
</reference>
<evidence type="ECO:0000256" key="3">
    <source>
        <dbReference type="SAM" id="MobiDB-lite"/>
    </source>
</evidence>
<evidence type="ECO:0008006" key="6">
    <source>
        <dbReference type="Google" id="ProtNLM"/>
    </source>
</evidence>
<feature type="region of interest" description="Disordered" evidence="3">
    <location>
        <begin position="70"/>
        <end position="102"/>
    </location>
</feature>
<feature type="compositionally biased region" description="Polar residues" evidence="3">
    <location>
        <begin position="82"/>
        <end position="97"/>
    </location>
</feature>
<feature type="compositionally biased region" description="Basic and acidic residues" evidence="3">
    <location>
        <begin position="421"/>
        <end position="451"/>
    </location>
</feature>
<protein>
    <recommendedName>
        <fullName evidence="6">SPT2 chromatin protein</fullName>
    </recommendedName>
</protein>
<comment type="similarity">
    <text evidence="1">Belongs to the SPT2 family.</text>
</comment>
<feature type="compositionally biased region" description="Acidic residues" evidence="3">
    <location>
        <begin position="408"/>
        <end position="417"/>
    </location>
</feature>
<dbReference type="SMR" id="A0A8T3A592"/>
<gene>
    <name evidence="4" type="ORF">KFK09_025946</name>
</gene>
<dbReference type="GO" id="GO:0006334">
    <property type="term" value="P:nucleosome assembly"/>
    <property type="evidence" value="ECO:0007669"/>
    <property type="project" value="TreeGrafter"/>
</dbReference>
<dbReference type="EMBL" id="JAGYWB010000018">
    <property type="protein sequence ID" value="KAI0491686.1"/>
    <property type="molecule type" value="Genomic_DNA"/>
</dbReference>
<keyword evidence="2" id="KW-0175">Coiled coil</keyword>
<feature type="compositionally biased region" description="Basic and acidic residues" evidence="3">
    <location>
        <begin position="8"/>
        <end position="17"/>
    </location>
</feature>
<dbReference type="Pfam" id="PF08243">
    <property type="entry name" value="SPT2"/>
    <property type="match status" value="1"/>
</dbReference>
<accession>A0A8T3A592</accession>
<dbReference type="PANTHER" id="PTHR22691:SF8">
    <property type="entry name" value="PROTEIN SPT2 HOMOLOG"/>
    <property type="match status" value="1"/>
</dbReference>
<feature type="region of interest" description="Disordered" evidence="3">
    <location>
        <begin position="245"/>
        <end position="273"/>
    </location>
</feature>
<proteinExistence type="inferred from homology"/>
<feature type="region of interest" description="Disordered" evidence="3">
    <location>
        <begin position="124"/>
        <end position="143"/>
    </location>
</feature>
<feature type="compositionally biased region" description="Basic and acidic residues" evidence="3">
    <location>
        <begin position="44"/>
        <end position="53"/>
    </location>
</feature>
<organism evidence="4 5">
    <name type="scientific">Dendrobium nobile</name>
    <name type="common">Orchid</name>
    <dbReference type="NCBI Taxonomy" id="94219"/>
    <lineage>
        <taxon>Eukaryota</taxon>
        <taxon>Viridiplantae</taxon>
        <taxon>Streptophyta</taxon>
        <taxon>Embryophyta</taxon>
        <taxon>Tracheophyta</taxon>
        <taxon>Spermatophyta</taxon>
        <taxon>Magnoliopsida</taxon>
        <taxon>Liliopsida</taxon>
        <taxon>Asparagales</taxon>
        <taxon>Orchidaceae</taxon>
        <taxon>Epidendroideae</taxon>
        <taxon>Malaxideae</taxon>
        <taxon>Dendrobiinae</taxon>
        <taxon>Dendrobium</taxon>
    </lineage>
</organism>
<dbReference type="PANTHER" id="PTHR22691">
    <property type="entry name" value="YEAST SPT2-RELATED"/>
    <property type="match status" value="1"/>
</dbReference>
<dbReference type="GO" id="GO:0005730">
    <property type="term" value="C:nucleolus"/>
    <property type="evidence" value="ECO:0007669"/>
    <property type="project" value="TreeGrafter"/>
</dbReference>
<evidence type="ECO:0000256" key="2">
    <source>
        <dbReference type="ARBA" id="ARBA00023054"/>
    </source>
</evidence>
<dbReference type="OrthoDB" id="6259853at2759"/>